<dbReference type="Gene3D" id="3.40.605.10">
    <property type="entry name" value="Aldehyde Dehydrogenase, Chain A, domain 1"/>
    <property type="match status" value="1"/>
</dbReference>
<dbReference type="GO" id="GO:0006081">
    <property type="term" value="P:aldehyde metabolic process"/>
    <property type="evidence" value="ECO:0007669"/>
    <property type="project" value="InterPro"/>
</dbReference>
<evidence type="ECO:0000256" key="6">
    <source>
        <dbReference type="PROSITE-ProRule" id="PRU10007"/>
    </source>
</evidence>
<feature type="transmembrane region" description="Helical" evidence="8">
    <location>
        <begin position="467"/>
        <end position="487"/>
    </location>
</feature>
<feature type="domain" description="Aldehyde dehydrogenase" evidence="9">
    <location>
        <begin position="2"/>
        <end position="428"/>
    </location>
</feature>
<feature type="active site" evidence="5">
    <location>
        <position position="244"/>
    </location>
</feature>
<dbReference type="GO" id="GO:0004029">
    <property type="term" value="F:aldehyde dehydrogenase (NAD+) activity"/>
    <property type="evidence" value="ECO:0007669"/>
    <property type="project" value="TreeGrafter"/>
</dbReference>
<dbReference type="PANTHER" id="PTHR43570">
    <property type="entry name" value="ALDEHYDE DEHYDROGENASE"/>
    <property type="match status" value="1"/>
</dbReference>
<dbReference type="SUPFAM" id="SSF53720">
    <property type="entry name" value="ALDH-like"/>
    <property type="match status" value="1"/>
</dbReference>
<dbReference type="PROSITE" id="PS00687">
    <property type="entry name" value="ALDEHYDE_DEHYDR_GLU"/>
    <property type="match status" value="1"/>
</dbReference>
<dbReference type="InterPro" id="IPR016161">
    <property type="entry name" value="Ald_DH/histidinol_DH"/>
</dbReference>
<keyword evidence="11" id="KW-1185">Reference proteome</keyword>
<dbReference type="InterPro" id="IPR029510">
    <property type="entry name" value="Ald_DH_CS_GLU"/>
</dbReference>
<evidence type="ECO:0000256" key="2">
    <source>
        <dbReference type="ARBA" id="ARBA00023002"/>
    </source>
</evidence>
<dbReference type="PANTHER" id="PTHR43570:SF16">
    <property type="entry name" value="ALDEHYDE DEHYDROGENASE TYPE III, ISOFORM Q"/>
    <property type="match status" value="1"/>
</dbReference>
<dbReference type="FunFam" id="3.40.605.10:FF:000004">
    <property type="entry name" value="Aldehyde dehydrogenase"/>
    <property type="match status" value="1"/>
</dbReference>
<dbReference type="PIRSF" id="PIRSF036492">
    <property type="entry name" value="ALDH"/>
    <property type="match status" value="1"/>
</dbReference>
<evidence type="ECO:0000256" key="5">
    <source>
        <dbReference type="PIRSR" id="PIRSR036492-1"/>
    </source>
</evidence>
<keyword evidence="3" id="KW-0520">NAD</keyword>
<feature type="active site" evidence="5 6">
    <location>
        <position position="210"/>
    </location>
</feature>
<dbReference type="GO" id="GO:0005737">
    <property type="term" value="C:cytoplasm"/>
    <property type="evidence" value="ECO:0007669"/>
    <property type="project" value="TreeGrafter"/>
</dbReference>
<dbReference type="InterPro" id="IPR012394">
    <property type="entry name" value="Aldehyde_DH_NAD(P)"/>
</dbReference>
<dbReference type="Pfam" id="PF00171">
    <property type="entry name" value="Aldedh"/>
    <property type="match status" value="1"/>
</dbReference>
<evidence type="ECO:0000259" key="9">
    <source>
        <dbReference type="Pfam" id="PF00171"/>
    </source>
</evidence>
<evidence type="ECO:0000313" key="11">
    <source>
        <dbReference type="Proteomes" id="UP001347796"/>
    </source>
</evidence>
<keyword evidence="8" id="KW-1133">Transmembrane helix</keyword>
<sequence length="507" mass="56690">MADYSKIVGEIRQAFRTGKTKTYQWRREQLLQLYKLLEESSKEIEDALYKDLHKHRIEAIVFEIALVKNDLANAIDNLSEWMKPEKPPKNLLVAMDTLMIQPEPFGVSLVIGAWNYPIQLTLLPLIGAIAAGNCCVIKPSELAHNIAILLEKLINKYMDNESIRVVNGGVQETTALLKERFDQIFYTGNNVVAKIVMEAAAKHLTPVVLELGGKSPVYVDKGVDMLTVAKRLMWGKTCNSGQTCIAPDYVMCTAEVQNELIEKIRIVIDQFYDGNTATSECYGRIINDRHFQRVKSMLKSGDIVIGGNINEEERYISPTVIKDVKPIDTVMQSEVFGPVLPIMPVMNEDQAIDYINDGEKPLAMYIFSNNNKIVDKFLQQTSSGGVTVNDTVIHAGVMTLPFGGVGHSGTGSYHGKYSFDAFSHKRSVLKRSLAMDFINAVRYPPYTDRKLGVINFLTGKKPKRTGILSFLPFLPLVLFGAFLAFVYKNVGLETITNKLKPLIGKKE</sequence>
<keyword evidence="8" id="KW-0812">Transmembrane</keyword>
<dbReference type="InterPro" id="IPR015590">
    <property type="entry name" value="Aldehyde_DH_dom"/>
</dbReference>
<evidence type="ECO:0000256" key="4">
    <source>
        <dbReference type="PIRNR" id="PIRNR036492"/>
    </source>
</evidence>
<dbReference type="FunFam" id="3.40.309.10:FF:000003">
    <property type="entry name" value="Aldehyde dehydrogenase"/>
    <property type="match status" value="1"/>
</dbReference>
<name>A0AAN8K275_PATCE</name>
<accession>A0AAN8K275</accession>
<gene>
    <name evidence="10" type="ORF">SNE40_003064</name>
</gene>
<comment type="similarity">
    <text evidence="1 4 7">Belongs to the aldehyde dehydrogenase family.</text>
</comment>
<proteinExistence type="inferred from homology"/>
<dbReference type="InterPro" id="IPR016162">
    <property type="entry name" value="Ald_DH_N"/>
</dbReference>
<dbReference type="Proteomes" id="UP001347796">
    <property type="component" value="Unassembled WGS sequence"/>
</dbReference>
<evidence type="ECO:0000313" key="10">
    <source>
        <dbReference type="EMBL" id="KAK6191348.1"/>
    </source>
</evidence>
<evidence type="ECO:0000256" key="3">
    <source>
        <dbReference type="ARBA" id="ARBA00023027"/>
    </source>
</evidence>
<keyword evidence="2 4" id="KW-0560">Oxidoreductase</keyword>
<evidence type="ECO:0000256" key="7">
    <source>
        <dbReference type="RuleBase" id="RU003345"/>
    </source>
</evidence>
<evidence type="ECO:0000256" key="8">
    <source>
        <dbReference type="SAM" id="Phobius"/>
    </source>
</evidence>
<dbReference type="InterPro" id="IPR016163">
    <property type="entry name" value="Ald_DH_C"/>
</dbReference>
<dbReference type="Gene3D" id="3.40.309.10">
    <property type="entry name" value="Aldehyde Dehydrogenase, Chain A, domain 2"/>
    <property type="match status" value="1"/>
</dbReference>
<protein>
    <recommendedName>
        <fullName evidence="4">Aldehyde dehydrogenase</fullName>
    </recommendedName>
</protein>
<organism evidence="10 11">
    <name type="scientific">Patella caerulea</name>
    <name type="common">Rayed Mediterranean limpet</name>
    <dbReference type="NCBI Taxonomy" id="87958"/>
    <lineage>
        <taxon>Eukaryota</taxon>
        <taxon>Metazoa</taxon>
        <taxon>Spiralia</taxon>
        <taxon>Lophotrochozoa</taxon>
        <taxon>Mollusca</taxon>
        <taxon>Gastropoda</taxon>
        <taxon>Patellogastropoda</taxon>
        <taxon>Patelloidea</taxon>
        <taxon>Patellidae</taxon>
        <taxon>Patella</taxon>
    </lineage>
</organism>
<comment type="caution">
    <text evidence="10">The sequence shown here is derived from an EMBL/GenBank/DDBJ whole genome shotgun (WGS) entry which is preliminary data.</text>
</comment>
<keyword evidence="8" id="KW-0472">Membrane</keyword>
<dbReference type="AlphaFoldDB" id="A0AAN8K275"/>
<evidence type="ECO:0000256" key="1">
    <source>
        <dbReference type="ARBA" id="ARBA00009986"/>
    </source>
</evidence>
<reference evidence="10 11" key="1">
    <citation type="submission" date="2024-01" db="EMBL/GenBank/DDBJ databases">
        <title>The genome of the rayed Mediterranean limpet Patella caerulea (Linnaeus, 1758).</title>
        <authorList>
            <person name="Anh-Thu Weber A."/>
            <person name="Halstead-Nussloch G."/>
        </authorList>
    </citation>
    <scope>NUCLEOTIDE SEQUENCE [LARGE SCALE GENOMIC DNA]</scope>
    <source>
        <strain evidence="10">AATW-2023a</strain>
        <tissue evidence="10">Whole specimen</tissue>
    </source>
</reference>
<dbReference type="EMBL" id="JAZGQO010000002">
    <property type="protein sequence ID" value="KAK6191348.1"/>
    <property type="molecule type" value="Genomic_DNA"/>
</dbReference>